<dbReference type="AlphaFoldDB" id="A0A2P2NV55"/>
<proteinExistence type="predicted"/>
<reference evidence="1" key="1">
    <citation type="submission" date="2018-02" db="EMBL/GenBank/DDBJ databases">
        <title>Rhizophora mucronata_Transcriptome.</title>
        <authorList>
            <person name="Meera S.P."/>
            <person name="Sreeshan A."/>
            <person name="Augustine A."/>
        </authorList>
    </citation>
    <scope>NUCLEOTIDE SEQUENCE</scope>
    <source>
        <tissue evidence="1">Leaf</tissue>
    </source>
</reference>
<protein>
    <submittedName>
        <fullName evidence="1">Uncharacterized protein</fullName>
    </submittedName>
</protein>
<organism evidence="1">
    <name type="scientific">Rhizophora mucronata</name>
    <name type="common">Asiatic mangrove</name>
    <dbReference type="NCBI Taxonomy" id="61149"/>
    <lineage>
        <taxon>Eukaryota</taxon>
        <taxon>Viridiplantae</taxon>
        <taxon>Streptophyta</taxon>
        <taxon>Embryophyta</taxon>
        <taxon>Tracheophyta</taxon>
        <taxon>Spermatophyta</taxon>
        <taxon>Magnoliopsida</taxon>
        <taxon>eudicotyledons</taxon>
        <taxon>Gunneridae</taxon>
        <taxon>Pentapetalae</taxon>
        <taxon>rosids</taxon>
        <taxon>fabids</taxon>
        <taxon>Malpighiales</taxon>
        <taxon>Rhizophoraceae</taxon>
        <taxon>Rhizophora</taxon>
    </lineage>
</organism>
<accession>A0A2P2NV55</accession>
<dbReference type="EMBL" id="GGEC01065839">
    <property type="protein sequence ID" value="MBX46323.1"/>
    <property type="molecule type" value="Transcribed_RNA"/>
</dbReference>
<sequence>MGLHIAITSKHQKCPTNRQTRLSSQNTVLTLILNKLSLKWYPTLLKT</sequence>
<name>A0A2P2NV55_RHIMU</name>
<evidence type="ECO:0000313" key="1">
    <source>
        <dbReference type="EMBL" id="MBX46323.1"/>
    </source>
</evidence>